<comment type="caution">
    <text evidence="1">The sequence shown here is derived from an EMBL/GenBank/DDBJ whole genome shotgun (WGS) entry which is preliminary data.</text>
</comment>
<dbReference type="AlphaFoldDB" id="A0A8J8SWB3"/>
<organism evidence="1 2">
    <name type="scientific">Halteria grandinella</name>
    <dbReference type="NCBI Taxonomy" id="5974"/>
    <lineage>
        <taxon>Eukaryota</taxon>
        <taxon>Sar</taxon>
        <taxon>Alveolata</taxon>
        <taxon>Ciliophora</taxon>
        <taxon>Intramacronucleata</taxon>
        <taxon>Spirotrichea</taxon>
        <taxon>Stichotrichia</taxon>
        <taxon>Sporadotrichida</taxon>
        <taxon>Halteriidae</taxon>
        <taxon>Halteria</taxon>
    </lineage>
</organism>
<evidence type="ECO:0000313" key="2">
    <source>
        <dbReference type="Proteomes" id="UP000785679"/>
    </source>
</evidence>
<sequence length="83" mass="9618">MNTKPAFQLFVEANQELLNCYNKTSAADFAKLSDSQKETTCSSQRERVKDLLRTNNLVMSNLVRERIEILKRLGAEQEIKIRE</sequence>
<evidence type="ECO:0000313" key="1">
    <source>
        <dbReference type="EMBL" id="TNV72768.1"/>
    </source>
</evidence>
<name>A0A8J8SWB3_HALGN</name>
<dbReference type="Proteomes" id="UP000785679">
    <property type="component" value="Unassembled WGS sequence"/>
</dbReference>
<protein>
    <submittedName>
        <fullName evidence="1">Uncharacterized protein</fullName>
    </submittedName>
</protein>
<keyword evidence="2" id="KW-1185">Reference proteome</keyword>
<proteinExistence type="predicted"/>
<gene>
    <name evidence="1" type="ORF">FGO68_gene2631</name>
</gene>
<reference evidence="1" key="1">
    <citation type="submission" date="2019-06" db="EMBL/GenBank/DDBJ databases">
        <authorList>
            <person name="Zheng W."/>
        </authorList>
    </citation>
    <scope>NUCLEOTIDE SEQUENCE</scope>
    <source>
        <strain evidence="1">QDHG01</strain>
    </source>
</reference>
<dbReference type="EMBL" id="RRYP01021033">
    <property type="protein sequence ID" value="TNV72768.1"/>
    <property type="molecule type" value="Genomic_DNA"/>
</dbReference>
<accession>A0A8J8SWB3</accession>